<evidence type="ECO:0000256" key="6">
    <source>
        <dbReference type="ARBA" id="ARBA00023136"/>
    </source>
</evidence>
<dbReference type="RefSeq" id="WP_302110372.1">
    <property type="nucleotide sequence ID" value="NZ_JAUKTR010000004.1"/>
</dbReference>
<feature type="transmembrane region" description="Helical" evidence="7">
    <location>
        <begin position="92"/>
        <end position="113"/>
    </location>
</feature>
<organism evidence="9 10">
    <name type="scientific">Peiella sedimenti</name>
    <dbReference type="NCBI Taxonomy" id="3061083"/>
    <lineage>
        <taxon>Bacteria</taxon>
        <taxon>Pseudomonadati</taxon>
        <taxon>Pseudomonadota</taxon>
        <taxon>Alphaproteobacteria</taxon>
        <taxon>Caulobacterales</taxon>
        <taxon>Caulobacteraceae</taxon>
        <taxon>Peiella</taxon>
    </lineage>
</organism>
<evidence type="ECO:0000313" key="10">
    <source>
        <dbReference type="Proteomes" id="UP001169063"/>
    </source>
</evidence>
<feature type="transmembrane region" description="Helical" evidence="7">
    <location>
        <begin position="35"/>
        <end position="52"/>
    </location>
</feature>
<evidence type="ECO:0000313" key="9">
    <source>
        <dbReference type="EMBL" id="MDO1559941.1"/>
    </source>
</evidence>
<dbReference type="Pfam" id="PF03458">
    <property type="entry name" value="Gly_transporter"/>
    <property type="match status" value="2"/>
</dbReference>
<comment type="caution">
    <text evidence="9">The sequence shown here is derived from an EMBL/GenBank/DDBJ whole genome shotgun (WGS) entry which is preliminary data.</text>
</comment>
<evidence type="ECO:0000256" key="4">
    <source>
        <dbReference type="ARBA" id="ARBA00022692"/>
    </source>
</evidence>
<evidence type="ECO:0000256" key="1">
    <source>
        <dbReference type="ARBA" id="ARBA00004651"/>
    </source>
</evidence>
<keyword evidence="10" id="KW-1185">Reference proteome</keyword>
<evidence type="ECO:0000259" key="8">
    <source>
        <dbReference type="Pfam" id="PF03458"/>
    </source>
</evidence>
<keyword evidence="3" id="KW-1003">Cell membrane</keyword>
<feature type="transmembrane region" description="Helical" evidence="7">
    <location>
        <begin position="64"/>
        <end position="85"/>
    </location>
</feature>
<comment type="subcellular location">
    <subcellularLocation>
        <location evidence="1">Cell membrane</location>
        <topology evidence="1">Multi-pass membrane protein</topology>
    </subcellularLocation>
</comment>
<gene>
    <name evidence="9" type="ORF">Q0812_10945</name>
</gene>
<evidence type="ECO:0000256" key="7">
    <source>
        <dbReference type="SAM" id="Phobius"/>
    </source>
</evidence>
<keyword evidence="4 7" id="KW-0812">Transmembrane</keyword>
<protein>
    <submittedName>
        <fullName evidence="9">Trimeric intracellular cation channel family protein</fullName>
    </submittedName>
</protein>
<accession>A0ABT8SN82</accession>
<feature type="transmembrane region" description="Helical" evidence="7">
    <location>
        <begin position="119"/>
        <end position="140"/>
    </location>
</feature>
<feature type="domain" description="Glycine transporter" evidence="8">
    <location>
        <begin position="11"/>
        <end position="82"/>
    </location>
</feature>
<dbReference type="InterPro" id="IPR005115">
    <property type="entry name" value="Gly_transporter"/>
</dbReference>
<keyword evidence="6 7" id="KW-0472">Membrane</keyword>
<name>A0ABT8SN82_9CAUL</name>
<feature type="transmembrane region" description="Helical" evidence="7">
    <location>
        <begin position="178"/>
        <end position="206"/>
    </location>
</feature>
<proteinExistence type="inferred from homology"/>
<dbReference type="Proteomes" id="UP001169063">
    <property type="component" value="Unassembled WGS sequence"/>
</dbReference>
<feature type="domain" description="Glycine transporter" evidence="8">
    <location>
        <begin position="94"/>
        <end position="167"/>
    </location>
</feature>
<comment type="similarity">
    <text evidence="2">Belongs to the UPF0126 family.</text>
</comment>
<reference evidence="9" key="1">
    <citation type="submission" date="2023-07" db="EMBL/GenBank/DDBJ databases">
        <title>Brevundimonas soil sp. nov., isolated from the soil of chemical plant.</title>
        <authorList>
            <person name="Wu N."/>
        </authorList>
    </citation>
    <scope>NUCLEOTIDE SEQUENCE</scope>
    <source>
        <strain evidence="9">XZ-24</strain>
    </source>
</reference>
<feature type="transmembrane region" description="Helical" evidence="7">
    <location>
        <begin position="6"/>
        <end position="28"/>
    </location>
</feature>
<dbReference type="PANTHER" id="PTHR30506:SF3">
    <property type="entry name" value="UPF0126 INNER MEMBRANE PROTEIN YADS-RELATED"/>
    <property type="match status" value="1"/>
</dbReference>
<evidence type="ECO:0000256" key="5">
    <source>
        <dbReference type="ARBA" id="ARBA00022989"/>
    </source>
</evidence>
<evidence type="ECO:0000256" key="3">
    <source>
        <dbReference type="ARBA" id="ARBA00022475"/>
    </source>
</evidence>
<feature type="transmembrane region" description="Helical" evidence="7">
    <location>
        <begin position="152"/>
        <end position="172"/>
    </location>
</feature>
<evidence type="ECO:0000256" key="2">
    <source>
        <dbReference type="ARBA" id="ARBA00008193"/>
    </source>
</evidence>
<sequence length="211" mass="21685">MTYELGVIYLLLTYGGVAVFAASGALAAAARKHDVITFAFFAAITGVGGGTLRDVMLDTPVFWIADPAQLAVCVAVGALVWLIGVRPFSGRLLLWLDAIGLAAFAVLGAAKAVALGAPALVAVVMGVMTATAGGIIRDVMAGEPSVLLRREIYITAAMAGAAVFVVVEALGYREIAGAAGFVVGLGIRASALRFGWTMPAFFGGVVRRRPE</sequence>
<keyword evidence="5 7" id="KW-1133">Transmembrane helix</keyword>
<dbReference type="PANTHER" id="PTHR30506">
    <property type="entry name" value="INNER MEMBRANE PROTEIN"/>
    <property type="match status" value="1"/>
</dbReference>
<dbReference type="EMBL" id="JAUKTR010000004">
    <property type="protein sequence ID" value="MDO1559941.1"/>
    <property type="molecule type" value="Genomic_DNA"/>
</dbReference>